<dbReference type="Gene3D" id="3.30.565.10">
    <property type="entry name" value="Histidine kinase-like ATPase, C-terminal domain"/>
    <property type="match status" value="1"/>
</dbReference>
<dbReference type="GO" id="GO:0005524">
    <property type="term" value="F:ATP binding"/>
    <property type="evidence" value="ECO:0007669"/>
    <property type="project" value="UniProtKB-UniRule"/>
</dbReference>
<evidence type="ECO:0000256" key="13">
    <source>
        <dbReference type="PIRNR" id="PIRNR037431"/>
    </source>
</evidence>
<evidence type="ECO:0000256" key="8">
    <source>
        <dbReference type="ARBA" id="ARBA00022777"/>
    </source>
</evidence>
<dbReference type="EC" id="2.7.13.3" evidence="13"/>
<keyword evidence="9 13" id="KW-0067">ATP-binding</keyword>
<evidence type="ECO:0000256" key="5">
    <source>
        <dbReference type="ARBA" id="ARBA00022679"/>
    </source>
</evidence>
<reference evidence="16 17" key="1">
    <citation type="submission" date="2018-06" db="EMBL/GenBank/DDBJ databases">
        <authorList>
            <consortium name="Pathogen Informatics"/>
            <person name="Doyle S."/>
        </authorList>
    </citation>
    <scope>NUCLEOTIDE SEQUENCE [LARGE SCALE GENOMIC DNA]</scope>
    <source>
        <strain evidence="16 17">NCTC12957</strain>
    </source>
</reference>
<dbReference type="Gene3D" id="1.20.5.1930">
    <property type="match status" value="1"/>
</dbReference>
<evidence type="ECO:0000256" key="4">
    <source>
        <dbReference type="ARBA" id="ARBA00022553"/>
    </source>
</evidence>
<keyword evidence="6 14" id="KW-0812">Transmembrane</keyword>
<evidence type="ECO:0000256" key="10">
    <source>
        <dbReference type="ARBA" id="ARBA00022989"/>
    </source>
</evidence>
<evidence type="ECO:0000256" key="1">
    <source>
        <dbReference type="ARBA" id="ARBA00000085"/>
    </source>
</evidence>
<keyword evidence="3 13" id="KW-1003">Cell membrane</keyword>
<evidence type="ECO:0000256" key="7">
    <source>
        <dbReference type="ARBA" id="ARBA00022741"/>
    </source>
</evidence>
<dbReference type="GO" id="GO:0005886">
    <property type="term" value="C:plasma membrane"/>
    <property type="evidence" value="ECO:0007669"/>
    <property type="project" value="UniProtKB-SubCell"/>
</dbReference>
<keyword evidence="11 13" id="KW-0902">Two-component regulatory system</keyword>
<keyword evidence="8 13" id="KW-0418">Kinase</keyword>
<evidence type="ECO:0000256" key="2">
    <source>
        <dbReference type="ARBA" id="ARBA00004651"/>
    </source>
</evidence>
<dbReference type="InterPro" id="IPR036890">
    <property type="entry name" value="HATPase_C_sf"/>
</dbReference>
<dbReference type="InterPro" id="IPR017202">
    <property type="entry name" value="LiaS/VraS"/>
</dbReference>
<evidence type="ECO:0000256" key="6">
    <source>
        <dbReference type="ARBA" id="ARBA00022692"/>
    </source>
</evidence>
<dbReference type="SUPFAM" id="SSF55874">
    <property type="entry name" value="ATPase domain of HSP90 chaperone/DNA topoisomerase II/histidine kinase"/>
    <property type="match status" value="1"/>
</dbReference>
<sequence>MIKKGTLVLLTWYATLIVLVVLAAVFPLFHHSLLDLSLWTSTEQFVFTVFLLIVILTFFLVVLVQSVAIVATQGMRQKIRSIIQNKNIRTSSEDDQLLLQLSEKVRGLTRHVQLIDNQDLVKKEEIVESERRRIARDLHDTVSQELFASSMILSGLSSSLETIQADTLQQQLGIVKDTIETAQRDLRILLLHLRPSELDDKDLVEGFEVILREVSDKSSIKVHFHHEVEKLPTAIEEHLFRIGQEIISNTLRHSKAHHLDVYLVQSEYEVQLKMTDDGVGFVKSDEQEVSYGLQNIQERVEDMAGTLKIRTTPGKGVAIDIRVPLLKGKEHEQDSSLISG</sequence>
<dbReference type="Proteomes" id="UP000255213">
    <property type="component" value="Unassembled WGS sequence"/>
</dbReference>
<evidence type="ECO:0000313" key="17">
    <source>
        <dbReference type="Proteomes" id="UP000255213"/>
    </source>
</evidence>
<evidence type="ECO:0000256" key="11">
    <source>
        <dbReference type="ARBA" id="ARBA00023012"/>
    </source>
</evidence>
<gene>
    <name evidence="16" type="primary">vraS</name>
    <name evidence="16" type="ORF">NCTC12957_00949</name>
</gene>
<organism evidence="16 17">
    <name type="scientific">Streptococcus acidominimus</name>
    <dbReference type="NCBI Taxonomy" id="1326"/>
    <lineage>
        <taxon>Bacteria</taxon>
        <taxon>Bacillati</taxon>
        <taxon>Bacillota</taxon>
        <taxon>Bacilli</taxon>
        <taxon>Lactobacillales</taxon>
        <taxon>Streptococcaceae</taxon>
        <taxon>Streptococcus</taxon>
    </lineage>
</organism>
<dbReference type="EMBL" id="UHEN01000001">
    <property type="protein sequence ID" value="SUN07004.1"/>
    <property type="molecule type" value="Genomic_DNA"/>
</dbReference>
<dbReference type="PROSITE" id="PS50109">
    <property type="entry name" value="HIS_KIN"/>
    <property type="match status" value="1"/>
</dbReference>
<dbReference type="GO" id="GO:0000155">
    <property type="term" value="F:phosphorelay sensor kinase activity"/>
    <property type="evidence" value="ECO:0007669"/>
    <property type="project" value="UniProtKB-UniRule"/>
</dbReference>
<dbReference type="PANTHER" id="PTHR24421">
    <property type="entry name" value="NITRATE/NITRITE SENSOR PROTEIN NARX-RELATED"/>
    <property type="match status" value="1"/>
</dbReference>
<dbReference type="PIRSF" id="PIRSF037431">
    <property type="entry name" value="STHK_LiaS"/>
    <property type="match status" value="1"/>
</dbReference>
<dbReference type="AlphaFoldDB" id="A0A380IF09"/>
<dbReference type="InterPro" id="IPR005467">
    <property type="entry name" value="His_kinase_dom"/>
</dbReference>
<dbReference type="PANTHER" id="PTHR24421:SF37">
    <property type="entry name" value="SENSOR HISTIDINE KINASE NARS"/>
    <property type="match status" value="1"/>
</dbReference>
<evidence type="ECO:0000256" key="14">
    <source>
        <dbReference type="SAM" id="Phobius"/>
    </source>
</evidence>
<evidence type="ECO:0000259" key="15">
    <source>
        <dbReference type="PROSITE" id="PS50109"/>
    </source>
</evidence>
<dbReference type="Pfam" id="PF02518">
    <property type="entry name" value="HATPase_c"/>
    <property type="match status" value="1"/>
</dbReference>
<evidence type="ECO:0000313" key="16">
    <source>
        <dbReference type="EMBL" id="SUN07004.1"/>
    </source>
</evidence>
<feature type="domain" description="Histidine kinase" evidence="15">
    <location>
        <begin position="133"/>
        <end position="327"/>
    </location>
</feature>
<evidence type="ECO:0000256" key="9">
    <source>
        <dbReference type="ARBA" id="ARBA00022840"/>
    </source>
</evidence>
<dbReference type="CDD" id="cd16917">
    <property type="entry name" value="HATPase_UhpB-NarQ-NarX-like"/>
    <property type="match status" value="1"/>
</dbReference>
<keyword evidence="5 13" id="KW-0808">Transferase</keyword>
<dbReference type="Pfam" id="PF07730">
    <property type="entry name" value="HisKA_3"/>
    <property type="match status" value="1"/>
</dbReference>
<keyword evidence="10 14" id="KW-1133">Transmembrane helix</keyword>
<feature type="transmembrane region" description="Helical" evidence="14">
    <location>
        <begin position="7"/>
        <end position="29"/>
    </location>
</feature>
<evidence type="ECO:0000256" key="12">
    <source>
        <dbReference type="ARBA" id="ARBA00023136"/>
    </source>
</evidence>
<dbReference type="InterPro" id="IPR011712">
    <property type="entry name" value="Sig_transdc_His_kin_sub3_dim/P"/>
</dbReference>
<dbReference type="SMART" id="SM00387">
    <property type="entry name" value="HATPase_c"/>
    <property type="match status" value="1"/>
</dbReference>
<keyword evidence="4" id="KW-0597">Phosphoprotein</keyword>
<dbReference type="GO" id="GO:0046983">
    <property type="term" value="F:protein dimerization activity"/>
    <property type="evidence" value="ECO:0007669"/>
    <property type="project" value="InterPro"/>
</dbReference>
<keyword evidence="12 13" id="KW-0472">Membrane</keyword>
<proteinExistence type="predicted"/>
<keyword evidence="7 13" id="KW-0547">Nucleotide-binding</keyword>
<name>A0A380IF09_STRAI</name>
<comment type="subcellular location">
    <subcellularLocation>
        <location evidence="2 13">Cell membrane</location>
        <topology evidence="2 13">Multi-pass membrane protein</topology>
    </subcellularLocation>
</comment>
<dbReference type="InterPro" id="IPR050482">
    <property type="entry name" value="Sensor_HK_TwoCompSys"/>
</dbReference>
<protein>
    <recommendedName>
        <fullName evidence="13">Sensor histidine kinase</fullName>
        <ecNumber evidence="13">2.7.13.3</ecNumber>
    </recommendedName>
</protein>
<feature type="transmembrane region" description="Helical" evidence="14">
    <location>
        <begin position="49"/>
        <end position="71"/>
    </location>
</feature>
<dbReference type="InterPro" id="IPR003594">
    <property type="entry name" value="HATPase_dom"/>
</dbReference>
<comment type="catalytic activity">
    <reaction evidence="1 13">
        <text>ATP + protein L-histidine = ADP + protein N-phospho-L-histidine.</text>
        <dbReference type="EC" id="2.7.13.3"/>
    </reaction>
</comment>
<accession>A0A380IF09</accession>
<evidence type="ECO:0000256" key="3">
    <source>
        <dbReference type="ARBA" id="ARBA00022475"/>
    </source>
</evidence>